<evidence type="ECO:0000313" key="1">
    <source>
        <dbReference type="EMBL" id="MBX8631613.1"/>
    </source>
</evidence>
<dbReference type="Proteomes" id="UP000750197">
    <property type="component" value="Unassembled WGS sequence"/>
</dbReference>
<evidence type="ECO:0000313" key="2">
    <source>
        <dbReference type="EMBL" id="MBX8643967.1"/>
    </source>
</evidence>
<name>A0A8J7YRW6_9ARCH</name>
<comment type="caution">
    <text evidence="1">The sequence shown here is derived from an EMBL/GenBank/DDBJ whole genome shotgun (WGS) entry which is preliminary data.</text>
</comment>
<dbReference type="EMBL" id="JAHEAC010000031">
    <property type="protein sequence ID" value="MBX8643967.1"/>
    <property type="molecule type" value="Genomic_DNA"/>
</dbReference>
<dbReference type="Proteomes" id="UP000716004">
    <property type="component" value="Unassembled WGS sequence"/>
</dbReference>
<dbReference type="EMBL" id="JAGVSJ010000006">
    <property type="protein sequence ID" value="MBX8631613.1"/>
    <property type="molecule type" value="Genomic_DNA"/>
</dbReference>
<protein>
    <submittedName>
        <fullName evidence="1">Uncharacterized protein</fullName>
    </submittedName>
</protein>
<gene>
    <name evidence="1" type="ORF">J9259_03705</name>
    <name evidence="2" type="ORF">KIY12_04500</name>
</gene>
<proteinExistence type="predicted"/>
<organism evidence="1 3">
    <name type="scientific">Candidatus Sysuiplasma superficiale</name>
    <dbReference type="NCBI Taxonomy" id="2823368"/>
    <lineage>
        <taxon>Archaea</taxon>
        <taxon>Methanobacteriati</taxon>
        <taxon>Thermoplasmatota</taxon>
        <taxon>Thermoplasmata</taxon>
        <taxon>Candidatus Sysuiplasmatales</taxon>
        <taxon>Candidatus Sysuiplasmataceae</taxon>
        <taxon>Candidatus Sysuiplasma</taxon>
    </lineage>
</organism>
<evidence type="ECO:0000313" key="3">
    <source>
        <dbReference type="Proteomes" id="UP000716004"/>
    </source>
</evidence>
<dbReference type="AlphaFoldDB" id="A0A8J7YRW6"/>
<reference evidence="1" key="1">
    <citation type="submission" date="2021-04" db="EMBL/GenBank/DDBJ databases">
        <title>Genomic insights into ecological role and evolution of a novel Thermoplasmata order Candidatus Sysuiplasmatales.</title>
        <authorList>
            <person name="Yuan Y."/>
        </authorList>
    </citation>
    <scope>NUCLEOTIDE SEQUENCE</scope>
    <source>
        <strain evidence="2">TUT19-bin139</strain>
        <strain evidence="1">YP2-bin.285</strain>
    </source>
</reference>
<sequence>MRITVVGGGCYGIRQTRSLLKAMDAGKIAGGTIVVVDRNVEPPAAAEFAGERRVKTIVSDWLSYLLRYFLDGEISAGDQLIPAHIAPHLLFDLTAEYLRKRDGIEVRQVSVESVFGLPFEKASGSVRYISAAAWLCPFSCIEPAICPAIRSERTWDLSKLVPEKMSDDADAVVVYKTEHYAWGVGSIPVSGILNSLSGLEELIEASGKNIIRIGVATTSNCHGVVGLMHVSHIRK</sequence>
<accession>A0A8J7YRW6</accession>